<feature type="region of interest" description="Disordered" evidence="1">
    <location>
        <begin position="1291"/>
        <end position="1310"/>
    </location>
</feature>
<feature type="region of interest" description="Disordered" evidence="1">
    <location>
        <begin position="536"/>
        <end position="624"/>
    </location>
</feature>
<feature type="compositionally biased region" description="Basic residues" evidence="1">
    <location>
        <begin position="1119"/>
        <end position="1141"/>
    </location>
</feature>
<feature type="region of interest" description="Disordered" evidence="1">
    <location>
        <begin position="1040"/>
        <end position="1165"/>
    </location>
</feature>
<protein>
    <submittedName>
        <fullName evidence="4">DUF295 domain-containing protein</fullName>
    </submittedName>
</protein>
<dbReference type="PANTHER" id="PTHR24216:SF65">
    <property type="entry name" value="PAXILLIN-LIKE PROTEIN 1"/>
    <property type="match status" value="1"/>
</dbReference>
<evidence type="ECO:0000313" key="2">
    <source>
        <dbReference type="EMBL" id="VDL92525.1"/>
    </source>
</evidence>
<evidence type="ECO:0000256" key="1">
    <source>
        <dbReference type="SAM" id="MobiDB-lite"/>
    </source>
</evidence>
<feature type="compositionally biased region" description="Low complexity" evidence="1">
    <location>
        <begin position="1"/>
        <end position="17"/>
    </location>
</feature>
<feature type="compositionally biased region" description="Pro residues" evidence="1">
    <location>
        <begin position="614"/>
        <end position="623"/>
    </location>
</feature>
<gene>
    <name evidence="2" type="ORF">SSLN_LOCUS6140</name>
</gene>
<dbReference type="WBParaSite" id="SSLN_0000633701-mRNA-1">
    <property type="protein sequence ID" value="SSLN_0000633701-mRNA-1"/>
    <property type="gene ID" value="SSLN_0000633701"/>
</dbReference>
<feature type="region of interest" description="Disordered" evidence="1">
    <location>
        <begin position="1"/>
        <end position="40"/>
    </location>
</feature>
<feature type="compositionally biased region" description="Pro residues" evidence="1">
    <location>
        <begin position="30"/>
        <end position="40"/>
    </location>
</feature>
<feature type="region of interest" description="Disordered" evidence="1">
    <location>
        <begin position="453"/>
        <end position="476"/>
    </location>
</feature>
<accession>A0A183SPJ2</accession>
<feature type="compositionally biased region" description="Polar residues" evidence="1">
    <location>
        <begin position="1085"/>
        <end position="1094"/>
    </location>
</feature>
<proteinExistence type="predicted"/>
<sequence>MPSAKSGSKGKSPKSPKNAPPEEEKYVYVRPPPPPPPPVPPPAPLMSKLRRQLWYPYANRPLFTYTEWFWSPLCPCITSWGDLWVTDPQQRRILRYKFRPVESRLYKIDKTLITRGEPRMIVEIPKTGRMAVLLNGPNARKTALVLYDPIELKEDKRFEFPFDAADPATLPCSESPEKRVYNLLDESTPIGLCCNNDNLFLLFHPLQRVLVFDQVTMQSIPCKIENAFPDENSCVHIATSGGCAADAQFLYVAATRPSRLLVFIIHSPRILGKVDSVNLVVYAELGMDRLSFGEPFGVQIDSLGMVVVSDSKAGFFHVYNIRHRTKGPWVPSLEHGETCLMGSWKIDEYQPIRPGYFSVAKNGTVCLVDRWHNRLCIFADRTELRWYDDTFCVLEDELPIRKFVDPLLPEDGLPPPQHPDDGLPACVRRCSAVTEPIEDSILLPETWMQKFRRKTDEPVAEPESPKGSKGSENQKVRSVHCESFSLHGNSRDAYPLPNPRWCTICGSNPQPVEQKFNALNIERRARCIVGNRKIDERDMEEPLPSNSQSTGQLLDTHSTYTGPTTSSGRLAPMPPKKSKSPKSGKSPKSDKSGKSPKNKKGSPAEEEPYVWVRPQPPPPPPDPPKSHCLWKIRRQVWYPYANRLHFEYKEWFWSPYCPTITSWGDIWISEPQQRRIQRYTFDPVSAKITRIPQPIITKGEPRMIIEIPRTGRIAALLTGPKALSTALVLYDPIELKEEKRIEFKYTALDPAEIPTSILPDSKEPEPRKYTLLDESTPIGMCADLNYLVVLFQPLQRLKIYNPVTLVPYDVMLENAYPDENTCIHLASSGGCAMYDDYLYVAATRPPRIQVLKLHDNQVLGRVDLIHVVIYSDLGLDRLSFGEPFGVQVDSLGMLVVSDSKAGFFHVYNVRHRPAGPWLPSLEHGSTCFMGSWKIDAYQPIRPGHFSLSKNGCACVVDRWNNKIHLIMDQTELRWYDDTYCVLEDLKFYREVVDPLMLRDGLPRPPTPTGDNPVFQRKISNLTEPYPEEIILPESWIARFRRKGQAPEEPESKSPKGKSKGKGKGKGSPKSKGKGSPNSKRKKSDANAQTSTQAFGTICLDAGNTRSEERPVTSSQMPSKKSKSPKKKPGSKRSSKSPKSNKKSTPTEEPYVWVKPQPPPPPPDPPKSHCLWKVRRQVWYPYANRLHFEYKEWYWSPYCPTITSWGEIWVSDPQQRRIQRYRFEPVNGRITKLPQPVITKGEPRMIIEIPRTGRIAAILTGPNARSTALVLYDPETLKEEKRLDFKYQATDPATIPTSTYPGSKSPEPRRYSLADESTPIGMCANMRFLVVLFQPIQQLKIYNPVTLASYNTSLENAFPDEKTCVHLATSGGCALYKDYLYVAVTRPPRVQVFRLNTNEVLSRIDFINVVVYGDLGLDRLSFGEPFGLQVDTFGILVVSDSKGGFFHVFNVNQRTPGPLAPSLEHGSTCFMGSWKIDAYQPIRPGHFALSKNGCACVVDRWNNKLHLIADQTELKWYDETFGILEDVPFERVLIDPLMAYNGLPEPPGANPEKMGLSRTVSAITEPLADEVLLPESWIARYRRKSLARPDPPSKSPKSKSKGKSKGSKGKKKSSGKGKGKK</sequence>
<keyword evidence="3" id="KW-1185">Reference proteome</keyword>
<evidence type="ECO:0000313" key="4">
    <source>
        <dbReference type="WBParaSite" id="SSLN_0000633701-mRNA-1"/>
    </source>
</evidence>
<feature type="compositionally biased region" description="Basic residues" evidence="1">
    <location>
        <begin position="1054"/>
        <end position="1082"/>
    </location>
</feature>
<dbReference type="EMBL" id="UYSU01033557">
    <property type="protein sequence ID" value="VDL92525.1"/>
    <property type="molecule type" value="Genomic_DNA"/>
</dbReference>
<feature type="compositionally biased region" description="Basic residues" evidence="1">
    <location>
        <begin position="1595"/>
        <end position="1620"/>
    </location>
</feature>
<evidence type="ECO:0000313" key="3">
    <source>
        <dbReference type="Proteomes" id="UP000275846"/>
    </source>
</evidence>
<feature type="compositionally biased region" description="Polar residues" evidence="1">
    <location>
        <begin position="544"/>
        <end position="568"/>
    </location>
</feature>
<organism evidence="4">
    <name type="scientific">Schistocephalus solidus</name>
    <name type="common">Tapeworm</name>
    <dbReference type="NCBI Taxonomy" id="70667"/>
    <lineage>
        <taxon>Eukaryota</taxon>
        <taxon>Metazoa</taxon>
        <taxon>Spiralia</taxon>
        <taxon>Lophotrochozoa</taxon>
        <taxon>Platyhelminthes</taxon>
        <taxon>Cestoda</taxon>
        <taxon>Eucestoda</taxon>
        <taxon>Diphyllobothriidea</taxon>
        <taxon>Diphyllobothriidae</taxon>
        <taxon>Schistocephalus</taxon>
    </lineage>
</organism>
<dbReference type="PANTHER" id="PTHR24216">
    <property type="entry name" value="PAXILLIN-RELATED"/>
    <property type="match status" value="1"/>
</dbReference>
<feature type="region of interest" description="Disordered" evidence="1">
    <location>
        <begin position="1583"/>
        <end position="1620"/>
    </location>
</feature>
<reference evidence="4" key="1">
    <citation type="submission" date="2016-06" db="UniProtKB">
        <authorList>
            <consortium name="WormBaseParasite"/>
        </authorList>
    </citation>
    <scope>IDENTIFICATION</scope>
</reference>
<dbReference type="Proteomes" id="UP000275846">
    <property type="component" value="Unassembled WGS sequence"/>
</dbReference>
<feature type="compositionally biased region" description="Pro residues" evidence="1">
    <location>
        <begin position="1155"/>
        <end position="1164"/>
    </location>
</feature>
<dbReference type="SUPFAM" id="SSF63829">
    <property type="entry name" value="Calcium-dependent phosphotriesterase"/>
    <property type="match status" value="3"/>
</dbReference>
<dbReference type="OrthoDB" id="6237185at2759"/>
<reference evidence="2 3" key="2">
    <citation type="submission" date="2018-11" db="EMBL/GenBank/DDBJ databases">
        <authorList>
            <consortium name="Pathogen Informatics"/>
        </authorList>
    </citation>
    <scope>NUCLEOTIDE SEQUENCE [LARGE SCALE GENOMIC DNA]</scope>
    <source>
        <strain evidence="2 3">NST_G2</strain>
    </source>
</reference>
<name>A0A183SPJ2_SCHSO</name>